<organism evidence="18 19">
    <name type="scientific">Candidatus Xianfuyuplasma coldseepsis</name>
    <dbReference type="NCBI Taxonomy" id="2782163"/>
    <lineage>
        <taxon>Bacteria</taxon>
        <taxon>Bacillati</taxon>
        <taxon>Mycoplasmatota</taxon>
        <taxon>Mollicutes</taxon>
        <taxon>Candidatus Izemoplasmatales</taxon>
        <taxon>Candidatus Izemoplasmataceae</taxon>
        <taxon>Candidatus Xianfuyuplasma</taxon>
    </lineage>
</organism>
<protein>
    <recommendedName>
        <fullName evidence="5 14">Pyruvate kinase</fullName>
        <ecNumber evidence="5 14">2.7.1.40</ecNumber>
    </recommendedName>
</protein>
<dbReference type="GO" id="GO:0000287">
    <property type="term" value="F:magnesium ion binding"/>
    <property type="evidence" value="ECO:0007669"/>
    <property type="project" value="UniProtKB-UniRule"/>
</dbReference>
<dbReference type="EC" id="2.7.1.40" evidence="5 14"/>
<evidence type="ECO:0000256" key="1">
    <source>
        <dbReference type="ARBA" id="ARBA00001946"/>
    </source>
</evidence>
<evidence type="ECO:0000256" key="4">
    <source>
        <dbReference type="ARBA" id="ARBA00008663"/>
    </source>
</evidence>
<reference evidence="18 19" key="1">
    <citation type="submission" date="2020-02" db="EMBL/GenBank/DDBJ databases">
        <authorList>
            <person name="Zheng R.K."/>
            <person name="Sun C.M."/>
        </authorList>
    </citation>
    <scope>NUCLEOTIDE SEQUENCE [LARGE SCALE GENOMIC DNA]</scope>
    <source>
        <strain evidence="19">zrk13</strain>
    </source>
</reference>
<comment type="cofactor">
    <cofactor evidence="2">
        <name>K(+)</name>
        <dbReference type="ChEBI" id="CHEBI:29103"/>
    </cofactor>
</comment>
<dbReference type="EMBL" id="CP048914">
    <property type="protein sequence ID" value="QMS84760.1"/>
    <property type="molecule type" value="Genomic_DNA"/>
</dbReference>
<dbReference type="PROSITE" id="PS00110">
    <property type="entry name" value="PYRUVATE_KINASE"/>
    <property type="match status" value="1"/>
</dbReference>
<keyword evidence="6 15" id="KW-0808">Transferase</keyword>
<keyword evidence="8" id="KW-0547">Nucleotide-binding</keyword>
<gene>
    <name evidence="18" type="primary">pyk</name>
    <name evidence="18" type="ORF">G4Z02_02985</name>
</gene>
<dbReference type="NCBIfam" id="NF004491">
    <property type="entry name" value="PRK05826.1"/>
    <property type="match status" value="1"/>
</dbReference>
<keyword evidence="10" id="KW-0067">ATP-binding</keyword>
<evidence type="ECO:0000256" key="10">
    <source>
        <dbReference type="ARBA" id="ARBA00022840"/>
    </source>
</evidence>
<dbReference type="GO" id="GO:0004743">
    <property type="term" value="F:pyruvate kinase activity"/>
    <property type="evidence" value="ECO:0007669"/>
    <property type="project" value="UniProtKB-UniRule"/>
</dbReference>
<dbReference type="Pfam" id="PF00224">
    <property type="entry name" value="PK"/>
    <property type="match status" value="1"/>
</dbReference>
<dbReference type="GO" id="GO:0030955">
    <property type="term" value="F:potassium ion binding"/>
    <property type="evidence" value="ECO:0007669"/>
    <property type="project" value="UniProtKB-UniRule"/>
</dbReference>
<dbReference type="InterPro" id="IPR015806">
    <property type="entry name" value="Pyrv_Knase_insert_dom_sf"/>
</dbReference>
<dbReference type="UniPathway" id="UPA00109">
    <property type="reaction ID" value="UER00188"/>
</dbReference>
<dbReference type="GO" id="GO:0005524">
    <property type="term" value="F:ATP binding"/>
    <property type="evidence" value="ECO:0007669"/>
    <property type="project" value="UniProtKB-KW"/>
</dbReference>
<evidence type="ECO:0000259" key="16">
    <source>
        <dbReference type="Pfam" id="PF00224"/>
    </source>
</evidence>
<evidence type="ECO:0000256" key="14">
    <source>
        <dbReference type="NCBIfam" id="TIGR01064"/>
    </source>
</evidence>
<dbReference type="SUPFAM" id="SSF50800">
    <property type="entry name" value="PK beta-barrel domain-like"/>
    <property type="match status" value="1"/>
</dbReference>
<evidence type="ECO:0000256" key="3">
    <source>
        <dbReference type="ARBA" id="ARBA00004997"/>
    </source>
</evidence>
<dbReference type="NCBIfam" id="NF004978">
    <property type="entry name" value="PRK06354.1"/>
    <property type="match status" value="1"/>
</dbReference>
<evidence type="ECO:0000256" key="7">
    <source>
        <dbReference type="ARBA" id="ARBA00022723"/>
    </source>
</evidence>
<keyword evidence="13 18" id="KW-0670">Pyruvate</keyword>
<dbReference type="InterPro" id="IPR015813">
    <property type="entry name" value="Pyrv/PenolPyrv_kinase-like_dom"/>
</dbReference>
<dbReference type="SUPFAM" id="SSF51621">
    <property type="entry name" value="Phosphoenolpyruvate/pyruvate domain"/>
    <property type="match status" value="1"/>
</dbReference>
<dbReference type="KEGG" id="xcl:G4Z02_02985"/>
<dbReference type="InterPro" id="IPR018209">
    <property type="entry name" value="Pyrv_Knase_AS"/>
</dbReference>
<evidence type="ECO:0000313" key="19">
    <source>
        <dbReference type="Proteomes" id="UP000514720"/>
    </source>
</evidence>
<evidence type="ECO:0000256" key="5">
    <source>
        <dbReference type="ARBA" id="ARBA00012142"/>
    </source>
</evidence>
<comment type="similarity">
    <text evidence="4 15">Belongs to the pyruvate kinase family.</text>
</comment>
<comment type="cofactor">
    <cofactor evidence="1">
        <name>Mg(2+)</name>
        <dbReference type="ChEBI" id="CHEBI:18420"/>
    </cofactor>
</comment>
<keyword evidence="11 15" id="KW-0460">Magnesium</keyword>
<evidence type="ECO:0000256" key="11">
    <source>
        <dbReference type="ARBA" id="ARBA00022842"/>
    </source>
</evidence>
<dbReference type="AlphaFoldDB" id="A0A7L7KPP5"/>
<dbReference type="InterPro" id="IPR011037">
    <property type="entry name" value="Pyrv_Knase-like_insert_dom_sf"/>
</dbReference>
<dbReference type="RefSeq" id="WP_258878380.1">
    <property type="nucleotide sequence ID" value="NZ_CP048914.1"/>
</dbReference>
<dbReference type="Gene3D" id="3.20.20.60">
    <property type="entry name" value="Phosphoenolpyruvate-binding domains"/>
    <property type="match status" value="1"/>
</dbReference>
<evidence type="ECO:0000256" key="13">
    <source>
        <dbReference type="ARBA" id="ARBA00023317"/>
    </source>
</evidence>
<dbReference type="InterPro" id="IPR036918">
    <property type="entry name" value="Pyrv_Knase_C_sf"/>
</dbReference>
<keyword evidence="19" id="KW-1185">Reference proteome</keyword>
<dbReference type="GO" id="GO:0006950">
    <property type="term" value="P:response to stress"/>
    <property type="evidence" value="ECO:0007669"/>
    <property type="project" value="UniProtKB-ARBA"/>
</dbReference>
<dbReference type="InterPro" id="IPR015793">
    <property type="entry name" value="Pyrv_Knase_brl"/>
</dbReference>
<evidence type="ECO:0000256" key="12">
    <source>
        <dbReference type="ARBA" id="ARBA00023152"/>
    </source>
</evidence>
<comment type="catalytic activity">
    <reaction evidence="15">
        <text>pyruvate + ATP = phosphoenolpyruvate + ADP + H(+)</text>
        <dbReference type="Rhea" id="RHEA:18157"/>
        <dbReference type="ChEBI" id="CHEBI:15361"/>
        <dbReference type="ChEBI" id="CHEBI:15378"/>
        <dbReference type="ChEBI" id="CHEBI:30616"/>
        <dbReference type="ChEBI" id="CHEBI:58702"/>
        <dbReference type="ChEBI" id="CHEBI:456216"/>
        <dbReference type="EC" id="2.7.1.40"/>
    </reaction>
</comment>
<evidence type="ECO:0000256" key="6">
    <source>
        <dbReference type="ARBA" id="ARBA00022679"/>
    </source>
</evidence>
<dbReference type="FunFam" id="3.20.20.60:FF:000001">
    <property type="entry name" value="Pyruvate kinase"/>
    <property type="match status" value="1"/>
</dbReference>
<evidence type="ECO:0000259" key="17">
    <source>
        <dbReference type="Pfam" id="PF02887"/>
    </source>
</evidence>
<keyword evidence="12 15" id="KW-0324">Glycolysis</keyword>
<feature type="domain" description="Pyruvate kinase barrel" evidence="16">
    <location>
        <begin position="5"/>
        <end position="328"/>
    </location>
</feature>
<dbReference type="SUPFAM" id="SSF52935">
    <property type="entry name" value="PK C-terminal domain-like"/>
    <property type="match status" value="1"/>
</dbReference>
<sequence length="477" mass="52661">MKPFNQTKIICTIGPASESYDVMKELALAGMDVMRMNFSHGVHDDHLQRMKTLERVNKDTGLHIATLLDTKGPEIRTHLFKDGKATIFEGADVLIHMDEIEGTSEAFSVNYPNLYNDIKVGECILVDDGYLELEVTHINKKAKTITAVAKNTHTLKNRKGINVPGVKLNLDFISSKDYDDIKWGCEHNVDFIAASFVRRASDIQEIRNIMKYNGNSNIQIIAKIENKEGVDNIEEIIDIADGIMVARGDLGVEVPAEEVPIIQKDIINKCLAAGKVSVTATQMLESMIEHPRPTRAEVSDVANAIYDGTDAIMLSGESAIGEYPIESVETMARIAHRIEEKLDRRDIVKRANKESISSRTIATSIAISVAYTVIQSKVDLIIVPTMTGRTAKYLSKFRPNARILALTTTEAYAKGLQLHSGVEPVEFELVPDTETVVKKAIALAKKDYGIKKGDRVIITGGFPIGAPTNGMRIIDIE</sequence>
<dbReference type="InterPro" id="IPR040442">
    <property type="entry name" value="Pyrv_kinase-like_dom_sf"/>
</dbReference>
<comment type="pathway">
    <text evidence="3 15">Carbohydrate degradation; glycolysis; pyruvate from D-glyceraldehyde 3-phosphate: step 5/5.</text>
</comment>
<dbReference type="NCBIfam" id="TIGR01064">
    <property type="entry name" value="pyruv_kin"/>
    <property type="match status" value="1"/>
</dbReference>
<evidence type="ECO:0000313" key="18">
    <source>
        <dbReference type="EMBL" id="QMS84760.1"/>
    </source>
</evidence>
<evidence type="ECO:0000256" key="15">
    <source>
        <dbReference type="RuleBase" id="RU000504"/>
    </source>
</evidence>
<dbReference type="Gene3D" id="2.40.33.10">
    <property type="entry name" value="PK beta-barrel domain-like"/>
    <property type="match status" value="1"/>
</dbReference>
<evidence type="ECO:0000256" key="2">
    <source>
        <dbReference type="ARBA" id="ARBA00001958"/>
    </source>
</evidence>
<dbReference type="InterPro" id="IPR015795">
    <property type="entry name" value="Pyrv_Knase_C"/>
</dbReference>
<dbReference type="InterPro" id="IPR001697">
    <property type="entry name" value="Pyr_Knase"/>
</dbReference>
<dbReference type="Gene3D" id="3.40.1380.20">
    <property type="entry name" value="Pyruvate kinase, C-terminal domain"/>
    <property type="match status" value="1"/>
</dbReference>
<feature type="domain" description="Pyruvate kinase C-terminal" evidence="17">
    <location>
        <begin position="364"/>
        <end position="474"/>
    </location>
</feature>
<evidence type="ECO:0000256" key="9">
    <source>
        <dbReference type="ARBA" id="ARBA00022777"/>
    </source>
</evidence>
<dbReference type="Pfam" id="PF02887">
    <property type="entry name" value="PK_C"/>
    <property type="match status" value="1"/>
</dbReference>
<keyword evidence="7" id="KW-0479">Metal-binding</keyword>
<dbReference type="PRINTS" id="PR01050">
    <property type="entry name" value="PYRUVTKNASE"/>
</dbReference>
<dbReference type="FunFam" id="2.40.33.10:FF:000001">
    <property type="entry name" value="Pyruvate kinase"/>
    <property type="match status" value="1"/>
</dbReference>
<proteinExistence type="inferred from homology"/>
<name>A0A7L7KPP5_9MOLU</name>
<dbReference type="GO" id="GO:0016301">
    <property type="term" value="F:kinase activity"/>
    <property type="evidence" value="ECO:0007669"/>
    <property type="project" value="UniProtKB-KW"/>
</dbReference>
<accession>A0A7L7KPP5</accession>
<dbReference type="PANTHER" id="PTHR11817">
    <property type="entry name" value="PYRUVATE KINASE"/>
    <property type="match status" value="1"/>
</dbReference>
<keyword evidence="9 15" id="KW-0418">Kinase</keyword>
<dbReference type="Proteomes" id="UP000514720">
    <property type="component" value="Chromosome"/>
</dbReference>
<evidence type="ECO:0000256" key="8">
    <source>
        <dbReference type="ARBA" id="ARBA00022741"/>
    </source>
</evidence>